<feature type="compositionally biased region" description="Basic residues" evidence="1">
    <location>
        <begin position="355"/>
        <end position="369"/>
    </location>
</feature>
<comment type="caution">
    <text evidence="2">The sequence shown here is derived from an EMBL/GenBank/DDBJ whole genome shotgun (WGS) entry which is preliminary data.</text>
</comment>
<dbReference type="KEGG" id="crq:GCK72_000795"/>
<dbReference type="RefSeq" id="XP_053591329.1">
    <property type="nucleotide sequence ID" value="XM_053722684.1"/>
</dbReference>
<evidence type="ECO:0000256" key="1">
    <source>
        <dbReference type="SAM" id="MobiDB-lite"/>
    </source>
</evidence>
<dbReference type="GeneID" id="9821040"/>
<dbReference type="AlphaFoldDB" id="A0A6A5HT72"/>
<accession>A0A6A5HT72</accession>
<feature type="compositionally biased region" description="Low complexity" evidence="1">
    <location>
        <begin position="338"/>
        <end position="350"/>
    </location>
</feature>
<feature type="compositionally biased region" description="Basic and acidic residues" evidence="1">
    <location>
        <begin position="131"/>
        <end position="141"/>
    </location>
</feature>
<gene>
    <name evidence="2" type="ORF">GCK72_000795</name>
</gene>
<name>A0A6A5HT72_CAERE</name>
<feature type="compositionally biased region" description="Polar residues" evidence="1">
    <location>
        <begin position="414"/>
        <end position="423"/>
    </location>
</feature>
<proteinExistence type="predicted"/>
<feature type="compositionally biased region" description="Low complexity" evidence="1">
    <location>
        <begin position="440"/>
        <end position="458"/>
    </location>
</feature>
<dbReference type="Proteomes" id="UP000483820">
    <property type="component" value="Chromosome I"/>
</dbReference>
<feature type="region of interest" description="Disordered" evidence="1">
    <location>
        <begin position="338"/>
        <end position="462"/>
    </location>
</feature>
<dbReference type="CTD" id="9821040"/>
<reference evidence="2 3" key="1">
    <citation type="submission" date="2019-12" db="EMBL/GenBank/DDBJ databases">
        <title>Chromosome-level assembly of the Caenorhabditis remanei genome.</title>
        <authorList>
            <person name="Teterina A.A."/>
            <person name="Willis J.H."/>
            <person name="Phillips P.C."/>
        </authorList>
    </citation>
    <scope>NUCLEOTIDE SEQUENCE [LARGE SCALE GENOMIC DNA]</scope>
    <source>
        <strain evidence="2 3">PX506</strain>
        <tissue evidence="2">Whole organism</tissue>
    </source>
</reference>
<evidence type="ECO:0000313" key="3">
    <source>
        <dbReference type="Proteomes" id="UP000483820"/>
    </source>
</evidence>
<feature type="compositionally biased region" description="Low complexity" evidence="1">
    <location>
        <begin position="107"/>
        <end position="116"/>
    </location>
</feature>
<protein>
    <recommendedName>
        <fullName evidence="4">F-box associated domain-containing protein</fullName>
    </recommendedName>
</protein>
<feature type="region of interest" description="Disordered" evidence="1">
    <location>
        <begin position="100"/>
        <end position="141"/>
    </location>
</feature>
<sequence>MPKAILKTRDIVEFVRKWISNEAYQNLETVVVGMYDETSEVRRREAEGNLPLIGYDPLVRPPKYNYDPKIIDYGRGQIDIGGYTFYDVVRDGDAKKASLKINEPEAETNGSSSNSGENKKKAQENTIKCQTSEKELEVEPEEKVQAAGDKIKCETSEKESEVEQKKKVQAAVDKRLKTLKYELKKVEPKFVKFVQKIINESIQTVFAFTETGFAICFRRNFEDNHFWRMVCSDGIRYSDFEPNEDPKLITIYKCTGLALKIVGKKNGVKYWYDCEDQSVKKTNNILEKEGTFVEINEDVIDKENEIFLRLFRESLPNYEGDDEMLKSDSMKLLNNLSSSSSLDTSDENLNQSNKMKIKRKKKDKRKGKTSVKQENEDLTTHPPPVQKPVKKVYKGPKPLPTQPTRDTSVLPLDVNNNKNLQELQSDKSSTEFWNVPSRKTSVTSQKSSISTLSSSSTNKRIRRRVRTHRNTIKAVENSSSSAV</sequence>
<evidence type="ECO:0000313" key="2">
    <source>
        <dbReference type="EMBL" id="KAF1768982.1"/>
    </source>
</evidence>
<evidence type="ECO:0008006" key="4">
    <source>
        <dbReference type="Google" id="ProtNLM"/>
    </source>
</evidence>
<dbReference type="EMBL" id="WUAV01000001">
    <property type="protein sequence ID" value="KAF1768982.1"/>
    <property type="molecule type" value="Genomic_DNA"/>
</dbReference>
<organism evidence="2 3">
    <name type="scientific">Caenorhabditis remanei</name>
    <name type="common">Caenorhabditis vulgaris</name>
    <dbReference type="NCBI Taxonomy" id="31234"/>
    <lineage>
        <taxon>Eukaryota</taxon>
        <taxon>Metazoa</taxon>
        <taxon>Ecdysozoa</taxon>
        <taxon>Nematoda</taxon>
        <taxon>Chromadorea</taxon>
        <taxon>Rhabditida</taxon>
        <taxon>Rhabditina</taxon>
        <taxon>Rhabditomorpha</taxon>
        <taxon>Rhabditoidea</taxon>
        <taxon>Rhabditidae</taxon>
        <taxon>Peloderinae</taxon>
        <taxon>Caenorhabditis</taxon>
    </lineage>
</organism>